<dbReference type="InParanoid" id="A0A4W3IAN6"/>
<dbReference type="InterPro" id="IPR031751">
    <property type="entry name" value="DUF4735"/>
</dbReference>
<evidence type="ECO:0000313" key="1">
    <source>
        <dbReference type="Ensembl" id="ENSCMIP00000024536.1"/>
    </source>
</evidence>
<reference evidence="1" key="4">
    <citation type="submission" date="2025-08" db="UniProtKB">
        <authorList>
            <consortium name="Ensembl"/>
        </authorList>
    </citation>
    <scope>IDENTIFICATION</scope>
</reference>
<keyword evidence="2" id="KW-1185">Reference proteome</keyword>
<gene>
    <name evidence="1" type="primary">cunh16orf89</name>
</gene>
<reference evidence="2" key="2">
    <citation type="journal article" date="2007" name="PLoS Biol.">
        <title>Survey sequencing and comparative analysis of the elephant shark (Callorhinchus milii) genome.</title>
        <authorList>
            <person name="Venkatesh B."/>
            <person name="Kirkness E.F."/>
            <person name="Loh Y.H."/>
            <person name="Halpern A.L."/>
            <person name="Lee A.P."/>
            <person name="Johnson J."/>
            <person name="Dandona N."/>
            <person name="Viswanathan L.D."/>
            <person name="Tay A."/>
            <person name="Venter J.C."/>
            <person name="Strausberg R.L."/>
            <person name="Brenner S."/>
        </authorList>
    </citation>
    <scope>NUCLEOTIDE SEQUENCE [LARGE SCALE GENOMIC DNA]</scope>
</reference>
<accession>A0A4W3IAN6</accession>
<dbReference type="GeneTree" id="ENSGT00390000013433"/>
<dbReference type="Proteomes" id="UP000314986">
    <property type="component" value="Unassembled WGS sequence"/>
</dbReference>
<dbReference type="AlphaFoldDB" id="A0A4W3IAN6"/>
<dbReference type="GO" id="GO:0005829">
    <property type="term" value="C:cytosol"/>
    <property type="evidence" value="ECO:0007669"/>
    <property type="project" value="TreeGrafter"/>
</dbReference>
<proteinExistence type="predicted"/>
<reference evidence="2" key="3">
    <citation type="journal article" date="2014" name="Nature">
        <title>Elephant shark genome provides unique insights into gnathostome evolution.</title>
        <authorList>
            <consortium name="International Elephant Shark Genome Sequencing Consortium"/>
            <person name="Venkatesh B."/>
            <person name="Lee A.P."/>
            <person name="Ravi V."/>
            <person name="Maurya A.K."/>
            <person name="Lian M.M."/>
            <person name="Swann J.B."/>
            <person name="Ohta Y."/>
            <person name="Flajnik M.F."/>
            <person name="Sutoh Y."/>
            <person name="Kasahara M."/>
            <person name="Hoon S."/>
            <person name="Gangu V."/>
            <person name="Roy S.W."/>
            <person name="Irimia M."/>
            <person name="Korzh V."/>
            <person name="Kondrychyn I."/>
            <person name="Lim Z.W."/>
            <person name="Tay B.H."/>
            <person name="Tohari S."/>
            <person name="Kong K.W."/>
            <person name="Ho S."/>
            <person name="Lorente-Galdos B."/>
            <person name="Quilez J."/>
            <person name="Marques-Bonet T."/>
            <person name="Raney B.J."/>
            <person name="Ingham P.W."/>
            <person name="Tay A."/>
            <person name="Hillier L.W."/>
            <person name="Minx P."/>
            <person name="Boehm T."/>
            <person name="Wilson R.K."/>
            <person name="Brenner S."/>
            <person name="Warren W.C."/>
        </authorList>
    </citation>
    <scope>NUCLEOTIDE SEQUENCE [LARGE SCALE GENOMIC DNA]</scope>
</reference>
<protein>
    <submittedName>
        <fullName evidence="1">Uncharacterized protein</fullName>
    </submittedName>
</protein>
<dbReference type="STRING" id="7868.ENSCMIP00000024536"/>
<dbReference type="Pfam" id="PF15882">
    <property type="entry name" value="DUF4735"/>
    <property type="match status" value="1"/>
</dbReference>
<dbReference type="PANTHER" id="PTHR33539">
    <property type="entry name" value="UPF0764 PROTEIN C16ORF89"/>
    <property type="match status" value="1"/>
</dbReference>
<reference evidence="2" key="1">
    <citation type="journal article" date="2006" name="Science">
        <title>Ancient noncoding elements conserved in the human genome.</title>
        <authorList>
            <person name="Venkatesh B."/>
            <person name="Kirkness E.F."/>
            <person name="Loh Y.H."/>
            <person name="Halpern A.L."/>
            <person name="Lee A.P."/>
            <person name="Johnson J."/>
            <person name="Dandona N."/>
            <person name="Viswanathan L.D."/>
            <person name="Tay A."/>
            <person name="Venter J.C."/>
            <person name="Strausberg R.L."/>
            <person name="Brenner S."/>
        </authorList>
    </citation>
    <scope>NUCLEOTIDE SEQUENCE [LARGE SCALE GENOMIC DNA]</scope>
</reference>
<dbReference type="Ensembl" id="ENSCMIT00000024945.1">
    <property type="protein sequence ID" value="ENSCMIP00000024536.1"/>
    <property type="gene ID" value="ENSCMIG00000010876.1"/>
</dbReference>
<dbReference type="GO" id="GO:0016020">
    <property type="term" value="C:membrane"/>
    <property type="evidence" value="ECO:0007669"/>
    <property type="project" value="TreeGrafter"/>
</dbReference>
<evidence type="ECO:0000313" key="2">
    <source>
        <dbReference type="Proteomes" id="UP000314986"/>
    </source>
</evidence>
<sequence length="291" mass="33515">MSNTVLFTVQLEDALKHWSISGHEAVLQRTKVVDLLARLEILAEKAIEQLKANDPKYFKAFEPLLNTDFWTLDPVWKETDPKLVYLKSRATECFPEDISDKCMTQLLGTWNDYGLPCLVSSTCRNLMTAFGCPDYSISHQLLYFLIAELKKCSNVLGAQRRRESHVSFIVQDYKTIFCSNIMQRNLQIEDNDFPLHLHDLFVENIMVCGLAGFSEFYETRWLENILTWQETTDGCFGKSMKEPYKLTEHKRVKRREKLLKGGCSSHMTAVAVAALGGYLRFYGTRQNITVI</sequence>
<dbReference type="OMA" id="MTRPGCS"/>
<organism evidence="1 2">
    <name type="scientific">Callorhinchus milii</name>
    <name type="common">Ghost shark</name>
    <dbReference type="NCBI Taxonomy" id="7868"/>
    <lineage>
        <taxon>Eukaryota</taxon>
        <taxon>Metazoa</taxon>
        <taxon>Chordata</taxon>
        <taxon>Craniata</taxon>
        <taxon>Vertebrata</taxon>
        <taxon>Chondrichthyes</taxon>
        <taxon>Holocephali</taxon>
        <taxon>Chimaeriformes</taxon>
        <taxon>Callorhinchidae</taxon>
        <taxon>Callorhinchus</taxon>
    </lineage>
</organism>
<reference evidence="1" key="5">
    <citation type="submission" date="2025-09" db="UniProtKB">
        <authorList>
            <consortium name="Ensembl"/>
        </authorList>
    </citation>
    <scope>IDENTIFICATION</scope>
</reference>
<name>A0A4W3IAN6_CALMI</name>
<dbReference type="PANTHER" id="PTHR33539:SF1">
    <property type="entry name" value="UPF0764 PROTEIN C16ORF89"/>
    <property type="match status" value="1"/>
</dbReference>